<dbReference type="Proteomes" id="UP000046392">
    <property type="component" value="Unplaced"/>
</dbReference>
<dbReference type="InterPro" id="IPR018497">
    <property type="entry name" value="Peptidase_M13_C"/>
</dbReference>
<feature type="domain" description="Peptidase M13 C-terminal" evidence="2">
    <location>
        <begin position="275"/>
        <end position="484"/>
    </location>
</feature>
<evidence type="ECO:0000256" key="1">
    <source>
        <dbReference type="SAM" id="SignalP"/>
    </source>
</evidence>
<dbReference type="Pfam" id="PF01431">
    <property type="entry name" value="Peptidase_M13"/>
    <property type="match status" value="1"/>
</dbReference>
<keyword evidence="3" id="KW-1185">Reference proteome</keyword>
<organism evidence="3 4">
    <name type="scientific">Strongyloides papillosus</name>
    <name type="common">Intestinal threadworm</name>
    <dbReference type="NCBI Taxonomy" id="174720"/>
    <lineage>
        <taxon>Eukaryota</taxon>
        <taxon>Metazoa</taxon>
        <taxon>Ecdysozoa</taxon>
        <taxon>Nematoda</taxon>
        <taxon>Chromadorea</taxon>
        <taxon>Rhabditida</taxon>
        <taxon>Tylenchina</taxon>
        <taxon>Panagrolaimomorpha</taxon>
        <taxon>Strongyloidoidea</taxon>
        <taxon>Strongyloididae</taxon>
        <taxon>Strongyloides</taxon>
    </lineage>
</organism>
<proteinExistence type="predicted"/>
<dbReference type="PANTHER" id="PTHR11733">
    <property type="entry name" value="ZINC METALLOPROTEASE FAMILY M13 NEPRILYSIN-RELATED"/>
    <property type="match status" value="1"/>
</dbReference>
<dbReference type="GO" id="GO:0004222">
    <property type="term" value="F:metalloendopeptidase activity"/>
    <property type="evidence" value="ECO:0007669"/>
    <property type="project" value="InterPro"/>
</dbReference>
<dbReference type="PROSITE" id="PS51885">
    <property type="entry name" value="NEPRILYSIN"/>
    <property type="match status" value="1"/>
</dbReference>
<sequence>MNVFILILYTYGLFSASHGSIVIDLDKDSPSGKKVVELEPLNTRLEAQNLYEYLDPSVDPCDNFYLFSCGKWIRTQKKIYGDNDNSSIRDQHTNFNKFRDGKYDKISEVARVLQKRRKECLKTIELDKNECLQVIDDFATYAISTLFVTQNRKKSEKRYDFVFIEDMIKRIREEFRLLIDEKKHIFDEETRNNFLFKLGRIEYKKDFGESDIFNIEIMNDCYAKKGIHYFFPLSDLVNEIKHDKSLSDKNKDDLKSCRGKIFQVNSVMSEYVYRNAWYNIYDNYFSINSDAFNKPSFSIRFPNSLNYGFLGFKIAHEIMHAFDSNNYNRTLEGNNKNKFNVTQKSVKHFEEKSKCFIEQYGMQIESITDKYINGSLVLNESIADNGGLKLAYKAYMKWLQSNGGKDIEVPGFEKFTNEQLFFIGAGRSNCQHTGRYTTENQINSDTHPPGEIRTNVALSNYKPFSAAFNCPINSNMNPEDKCELWKI</sequence>
<protein>
    <submittedName>
        <fullName evidence="4">Peptidase_M13 domain-containing protein</fullName>
    </submittedName>
</protein>
<feature type="chain" id="PRO_5005893733" evidence="1">
    <location>
        <begin position="20"/>
        <end position="487"/>
    </location>
</feature>
<accession>A0A0N5B503</accession>
<evidence type="ECO:0000313" key="4">
    <source>
        <dbReference type="WBParaSite" id="SPAL_0000114900.1"/>
    </source>
</evidence>
<feature type="signal peptide" evidence="1">
    <location>
        <begin position="1"/>
        <end position="19"/>
    </location>
</feature>
<name>A0A0N5B503_STREA</name>
<dbReference type="InterPro" id="IPR000718">
    <property type="entry name" value="Peptidase_M13"/>
</dbReference>
<evidence type="ECO:0000259" key="2">
    <source>
        <dbReference type="Pfam" id="PF01431"/>
    </source>
</evidence>
<evidence type="ECO:0000313" key="3">
    <source>
        <dbReference type="Proteomes" id="UP000046392"/>
    </source>
</evidence>
<dbReference type="GO" id="GO:0016485">
    <property type="term" value="P:protein processing"/>
    <property type="evidence" value="ECO:0007669"/>
    <property type="project" value="TreeGrafter"/>
</dbReference>
<dbReference type="Gene3D" id="3.40.390.10">
    <property type="entry name" value="Collagenase (Catalytic Domain)"/>
    <property type="match status" value="2"/>
</dbReference>
<dbReference type="WBParaSite" id="SPAL_0000114900.1">
    <property type="protein sequence ID" value="SPAL_0000114900.1"/>
    <property type="gene ID" value="SPAL_0000114900"/>
</dbReference>
<dbReference type="AlphaFoldDB" id="A0A0N5B503"/>
<dbReference type="PRINTS" id="PR00786">
    <property type="entry name" value="NEPRILYSIN"/>
</dbReference>
<dbReference type="GO" id="GO:0005886">
    <property type="term" value="C:plasma membrane"/>
    <property type="evidence" value="ECO:0007669"/>
    <property type="project" value="TreeGrafter"/>
</dbReference>
<dbReference type="InterPro" id="IPR024079">
    <property type="entry name" value="MetalloPept_cat_dom_sf"/>
</dbReference>
<keyword evidence="1" id="KW-0732">Signal</keyword>
<dbReference type="PANTHER" id="PTHR11733:SF164">
    <property type="entry name" value="NEPRILYSIN"/>
    <property type="match status" value="1"/>
</dbReference>
<reference evidence="4" key="1">
    <citation type="submission" date="2017-02" db="UniProtKB">
        <authorList>
            <consortium name="WormBaseParasite"/>
        </authorList>
    </citation>
    <scope>IDENTIFICATION</scope>
</reference>
<dbReference type="SUPFAM" id="SSF55486">
    <property type="entry name" value="Metalloproteases ('zincins'), catalytic domain"/>
    <property type="match status" value="2"/>
</dbReference>